<dbReference type="SUPFAM" id="SSF50985">
    <property type="entry name" value="RCC1/BLIP-II"/>
    <property type="match status" value="1"/>
</dbReference>
<dbReference type="EMBL" id="BGPR01001512">
    <property type="protein sequence ID" value="GBM55675.1"/>
    <property type="molecule type" value="Genomic_DNA"/>
</dbReference>
<dbReference type="OrthoDB" id="70707at2759"/>
<feature type="repeat" description="RCC1" evidence="2">
    <location>
        <begin position="121"/>
        <end position="181"/>
    </location>
</feature>
<organism evidence="4 5">
    <name type="scientific">Araneus ventricosus</name>
    <name type="common">Orbweaver spider</name>
    <name type="synonym">Epeira ventricosa</name>
    <dbReference type="NCBI Taxonomy" id="182803"/>
    <lineage>
        <taxon>Eukaryota</taxon>
        <taxon>Metazoa</taxon>
        <taxon>Ecdysozoa</taxon>
        <taxon>Arthropoda</taxon>
        <taxon>Chelicerata</taxon>
        <taxon>Arachnida</taxon>
        <taxon>Araneae</taxon>
        <taxon>Araneomorphae</taxon>
        <taxon>Entelegynae</taxon>
        <taxon>Araneoidea</taxon>
        <taxon>Araneidae</taxon>
        <taxon>Araneus</taxon>
    </lineage>
</organism>
<dbReference type="PANTHER" id="PTHR46337">
    <property type="entry name" value="RCC1-LIKE G EXCHANGING FACTOR-LIKE PROTEIN"/>
    <property type="match status" value="1"/>
</dbReference>
<dbReference type="Pfam" id="PF25390">
    <property type="entry name" value="WD40_RLD"/>
    <property type="match status" value="1"/>
</dbReference>
<evidence type="ECO:0000313" key="5">
    <source>
        <dbReference type="Proteomes" id="UP000499080"/>
    </source>
</evidence>
<keyword evidence="5" id="KW-1185">Reference proteome</keyword>
<accession>A0A4Y2GS67</accession>
<protein>
    <submittedName>
        <fullName evidence="4">RCC1-like G exchanging factor-like protein</fullName>
    </submittedName>
</protein>
<dbReference type="GO" id="GO:0005743">
    <property type="term" value="C:mitochondrial inner membrane"/>
    <property type="evidence" value="ECO:0007669"/>
    <property type="project" value="TreeGrafter"/>
</dbReference>
<dbReference type="GO" id="GO:0019843">
    <property type="term" value="F:rRNA binding"/>
    <property type="evidence" value="ECO:0007669"/>
    <property type="project" value="TreeGrafter"/>
</dbReference>
<evidence type="ECO:0000313" key="4">
    <source>
        <dbReference type="EMBL" id="GBM55675.1"/>
    </source>
</evidence>
<dbReference type="Proteomes" id="UP000499080">
    <property type="component" value="Unassembled WGS sequence"/>
</dbReference>
<name>A0A4Y2GS67_ARAVE</name>
<reference evidence="4 5" key="1">
    <citation type="journal article" date="2019" name="Sci. Rep.">
        <title>Orb-weaving spider Araneus ventricosus genome elucidates the spidroin gene catalogue.</title>
        <authorList>
            <person name="Kono N."/>
            <person name="Nakamura H."/>
            <person name="Ohtoshi R."/>
            <person name="Moran D.A.P."/>
            <person name="Shinohara A."/>
            <person name="Yoshida Y."/>
            <person name="Fujiwara M."/>
            <person name="Mori M."/>
            <person name="Tomita M."/>
            <person name="Arakawa K."/>
        </authorList>
    </citation>
    <scope>NUCLEOTIDE SEQUENCE [LARGE SCALE GENOMIC DNA]</scope>
</reference>
<dbReference type="GO" id="GO:0005085">
    <property type="term" value="F:guanyl-nucleotide exchange factor activity"/>
    <property type="evidence" value="ECO:0007669"/>
    <property type="project" value="TreeGrafter"/>
</dbReference>
<feature type="repeat" description="RCC1" evidence="2">
    <location>
        <begin position="238"/>
        <end position="290"/>
    </location>
</feature>
<dbReference type="Gene3D" id="2.130.10.30">
    <property type="entry name" value="Regulator of chromosome condensation 1/beta-lactamase-inhibitor protein II"/>
    <property type="match status" value="3"/>
</dbReference>
<dbReference type="InterPro" id="IPR053035">
    <property type="entry name" value="Mitochondrial_GEF_domain"/>
</dbReference>
<evidence type="ECO:0000259" key="3">
    <source>
        <dbReference type="Pfam" id="PF25390"/>
    </source>
</evidence>
<dbReference type="InterPro" id="IPR058923">
    <property type="entry name" value="RCC1-like_dom"/>
</dbReference>
<feature type="repeat" description="RCC1" evidence="2">
    <location>
        <begin position="401"/>
        <end position="451"/>
    </location>
</feature>
<keyword evidence="1" id="KW-0677">Repeat</keyword>
<feature type="repeat" description="RCC1" evidence="2">
    <location>
        <begin position="291"/>
        <end position="342"/>
    </location>
</feature>
<evidence type="ECO:0000256" key="1">
    <source>
        <dbReference type="ARBA" id="ARBA00022737"/>
    </source>
</evidence>
<dbReference type="PRINTS" id="PR00633">
    <property type="entry name" value="RCCNDNSATION"/>
</dbReference>
<feature type="repeat" description="RCC1" evidence="2">
    <location>
        <begin position="182"/>
        <end position="237"/>
    </location>
</feature>
<dbReference type="Pfam" id="PF00415">
    <property type="entry name" value="RCC1"/>
    <property type="match status" value="2"/>
</dbReference>
<dbReference type="PANTHER" id="PTHR46337:SF1">
    <property type="entry name" value="RCC1-LIKE G EXCHANGING FACTOR-LIKE PROTEIN"/>
    <property type="match status" value="1"/>
</dbReference>
<comment type="caution">
    <text evidence="4">The sequence shown here is derived from an EMBL/GenBank/DDBJ whole genome shotgun (WGS) entry which is preliminary data.</text>
</comment>
<dbReference type="PROSITE" id="PS50012">
    <property type="entry name" value="RCC1_3"/>
    <property type="match status" value="7"/>
</dbReference>
<dbReference type="AlphaFoldDB" id="A0A4Y2GS67"/>
<feature type="domain" description="RCC1-like" evidence="3">
    <location>
        <begin position="54"/>
        <end position="333"/>
    </location>
</feature>
<dbReference type="GO" id="GO:0070131">
    <property type="term" value="P:positive regulation of mitochondrial translation"/>
    <property type="evidence" value="ECO:0007669"/>
    <property type="project" value="TreeGrafter"/>
</dbReference>
<proteinExistence type="predicted"/>
<dbReference type="InterPro" id="IPR000408">
    <property type="entry name" value="Reg_chr_condens"/>
</dbReference>
<sequence length="453" mass="49583">MASEKSLMFARKLCVHQYLRHHVRNYAKLVRQQDPEEVENMPVFQYATENTKKKKRVYMWGNATFGALGKASFIMPTAHRHPLKSMIYPWRLPFADFHKIFDVSCGYGFTVFAATNEENDFTVFGTGLNSDGQIGYHCNKKRRPLETLAEPVPIALPLLNSGTKAVRVGCGRAHTIVITDKEGVFSLGNNGYGQCGVPANAKAEADKFLSIHQIEGFDEPVSEVVCGQDHTLFLTASGKVYSCGWSADGQTGLGHYNNQYEPALVKGDIEGEKIIQLSCAADCVLAVSDKGDVFGWGNSEYSQLSSITDEQQINIPKKLNLGIGKVLQVASAGTMCAAVDESGKVHVWGYGILGQGPNVSVSKVPILLPEPLFGFNEFNTDVKITQLACGLSHFAAVTNKHHLFMWGRNRGDCLGLGRQHGDQFFPYKVAVPAEVLKVSCGVDHTAVLCRAFA</sequence>
<feature type="repeat" description="RCC1" evidence="2">
    <location>
        <begin position="55"/>
        <end position="116"/>
    </location>
</feature>
<feature type="repeat" description="RCC1" evidence="2">
    <location>
        <begin position="343"/>
        <end position="400"/>
    </location>
</feature>
<dbReference type="InterPro" id="IPR009091">
    <property type="entry name" value="RCC1/BLIP-II"/>
</dbReference>
<gene>
    <name evidence="4" type="primary">Rcc1l</name>
    <name evidence="4" type="ORF">AVEN_6859_1</name>
</gene>
<evidence type="ECO:0000256" key="2">
    <source>
        <dbReference type="PROSITE-ProRule" id="PRU00235"/>
    </source>
</evidence>